<dbReference type="PANTHER" id="PTHR48200">
    <property type="entry name" value="PROTEIN, PUTATIVE-RELATED"/>
    <property type="match status" value="1"/>
</dbReference>
<dbReference type="EMBL" id="JABFAF010276574">
    <property type="protein sequence ID" value="MBA0879903.1"/>
    <property type="molecule type" value="Genomic_DNA"/>
</dbReference>
<name>A0A7J9N9A3_GOSSC</name>
<organism evidence="2 3">
    <name type="scientific">Gossypium schwendimanii</name>
    <name type="common">Cotton</name>
    <dbReference type="NCBI Taxonomy" id="34291"/>
    <lineage>
        <taxon>Eukaryota</taxon>
        <taxon>Viridiplantae</taxon>
        <taxon>Streptophyta</taxon>
        <taxon>Embryophyta</taxon>
        <taxon>Tracheophyta</taxon>
        <taxon>Spermatophyta</taxon>
        <taxon>Magnoliopsida</taxon>
        <taxon>eudicotyledons</taxon>
        <taxon>Gunneridae</taxon>
        <taxon>Pentapetalae</taxon>
        <taxon>rosids</taxon>
        <taxon>malvids</taxon>
        <taxon>Malvales</taxon>
        <taxon>Malvaceae</taxon>
        <taxon>Malvoideae</taxon>
        <taxon>Gossypium</taxon>
    </lineage>
</organism>
<dbReference type="Proteomes" id="UP000593576">
    <property type="component" value="Unassembled WGS sequence"/>
</dbReference>
<protein>
    <submittedName>
        <fullName evidence="2">Uncharacterized protein</fullName>
    </submittedName>
</protein>
<sequence>MSIAWNQTRRMKSLAVGSMTTHEYNEWWVKRINNNVPRPSSENSKLIEEHLQVVLSELEIIKQDFERRNAEKRKNKAEEDLDDLKTDYKKLPLSMRTDGLGKNLEQWPEEIREERNKLDRWERNSKRFKN</sequence>
<feature type="non-terminal residue" evidence="2">
    <location>
        <position position="1"/>
    </location>
</feature>
<evidence type="ECO:0000313" key="3">
    <source>
        <dbReference type="Proteomes" id="UP000593576"/>
    </source>
</evidence>
<dbReference type="AlphaFoldDB" id="A0A7J9N9A3"/>
<accession>A0A7J9N9A3</accession>
<gene>
    <name evidence="2" type="ORF">Goshw_014282</name>
</gene>
<dbReference type="PANTHER" id="PTHR48200:SF1">
    <property type="entry name" value="AMINOTRANSFERASE-LIKE PLANT MOBILE DOMAIN-CONTAINING PROTEIN"/>
    <property type="match status" value="1"/>
</dbReference>
<proteinExistence type="predicted"/>
<evidence type="ECO:0000256" key="1">
    <source>
        <dbReference type="SAM" id="Coils"/>
    </source>
</evidence>
<keyword evidence="1" id="KW-0175">Coiled coil</keyword>
<feature type="coiled-coil region" evidence="1">
    <location>
        <begin position="55"/>
        <end position="124"/>
    </location>
</feature>
<reference evidence="2 3" key="1">
    <citation type="journal article" date="2019" name="Genome Biol. Evol.">
        <title>Insights into the evolution of the New World diploid cottons (Gossypium, subgenus Houzingenia) based on genome sequencing.</title>
        <authorList>
            <person name="Grover C.E."/>
            <person name="Arick M.A. 2nd"/>
            <person name="Thrash A."/>
            <person name="Conover J.L."/>
            <person name="Sanders W.S."/>
            <person name="Peterson D.G."/>
            <person name="Frelichowski J.E."/>
            <person name="Scheffler J.A."/>
            <person name="Scheffler B.E."/>
            <person name="Wendel J.F."/>
        </authorList>
    </citation>
    <scope>NUCLEOTIDE SEQUENCE [LARGE SCALE GENOMIC DNA]</scope>
    <source>
        <strain evidence="2">1</strain>
        <tissue evidence="2">Leaf</tissue>
    </source>
</reference>
<evidence type="ECO:0000313" key="2">
    <source>
        <dbReference type="EMBL" id="MBA0879903.1"/>
    </source>
</evidence>
<keyword evidence="3" id="KW-1185">Reference proteome</keyword>
<comment type="caution">
    <text evidence="2">The sequence shown here is derived from an EMBL/GenBank/DDBJ whole genome shotgun (WGS) entry which is preliminary data.</text>
</comment>